<dbReference type="KEGG" id="rst:ATY39_14035"/>
<reference evidence="1 2" key="1">
    <citation type="journal article" date="2016" name="Genome Announc.">
        <title>Whole-Genome Sequence of Rummeliibacillus stabekisii Strain PP9 Isolated from Antarctic Soil.</title>
        <authorList>
            <person name="da Mota F.F."/>
            <person name="Vollu R.E."/>
            <person name="Jurelevicius D."/>
            <person name="Seldin L."/>
        </authorList>
    </citation>
    <scope>NUCLEOTIDE SEQUENCE [LARGE SCALE GENOMIC DNA]</scope>
    <source>
        <strain evidence="1 2">PP9</strain>
    </source>
</reference>
<protein>
    <recommendedName>
        <fullName evidence="3">DUF4177 domain-containing protein</fullName>
    </recommendedName>
</protein>
<keyword evidence="2" id="KW-1185">Reference proteome</keyword>
<dbReference type="RefSeq" id="WP_066790799.1">
    <property type="nucleotide sequence ID" value="NZ_CP014806.1"/>
</dbReference>
<dbReference type="EMBL" id="CP014806">
    <property type="protein sequence ID" value="AMX00433.1"/>
    <property type="molecule type" value="Genomic_DNA"/>
</dbReference>
<organism evidence="1 2">
    <name type="scientific">Rummeliibacillus stabekisii</name>
    <dbReference type="NCBI Taxonomy" id="241244"/>
    <lineage>
        <taxon>Bacteria</taxon>
        <taxon>Bacillati</taxon>
        <taxon>Bacillota</taxon>
        <taxon>Bacilli</taxon>
        <taxon>Bacillales</taxon>
        <taxon>Caryophanaceae</taxon>
        <taxon>Rummeliibacillus</taxon>
    </lineage>
</organism>
<sequence length="60" mass="6955">MAWGRDAGRKILRGYTAMDVQKRIDDYESRGWKQISKIQTENKNGGAYAVLMELNKRKHA</sequence>
<gene>
    <name evidence="1" type="ORF">ATY39_14035</name>
</gene>
<evidence type="ECO:0008006" key="3">
    <source>
        <dbReference type="Google" id="ProtNLM"/>
    </source>
</evidence>
<dbReference type="OrthoDB" id="2897829at2"/>
<dbReference type="AlphaFoldDB" id="A0A143HFC4"/>
<accession>A0A143HFC4</accession>
<dbReference type="Proteomes" id="UP000076021">
    <property type="component" value="Chromosome"/>
</dbReference>
<proteinExistence type="predicted"/>
<evidence type="ECO:0000313" key="2">
    <source>
        <dbReference type="Proteomes" id="UP000076021"/>
    </source>
</evidence>
<evidence type="ECO:0000313" key="1">
    <source>
        <dbReference type="EMBL" id="AMX00433.1"/>
    </source>
</evidence>
<name>A0A143HFC4_9BACL</name>
<reference evidence="2" key="2">
    <citation type="submission" date="2016-03" db="EMBL/GenBank/DDBJ databases">
        <authorList>
            <person name="Ploux O."/>
        </authorList>
    </citation>
    <scope>NUCLEOTIDE SEQUENCE [LARGE SCALE GENOMIC DNA]</scope>
    <source>
        <strain evidence="2">PP9</strain>
    </source>
</reference>